<keyword evidence="11" id="KW-1185">Reference proteome</keyword>
<comment type="similarity">
    <text evidence="1">Belongs to the TRAFAC class myosin-kinesin ATPase superfamily. Kinesin family. KIN-14 subfamily.</text>
</comment>
<feature type="compositionally biased region" description="Basic and acidic residues" evidence="8">
    <location>
        <begin position="73"/>
        <end position="89"/>
    </location>
</feature>
<dbReference type="SMART" id="SM00129">
    <property type="entry name" value="KISc"/>
    <property type="match status" value="1"/>
</dbReference>
<dbReference type="SUPFAM" id="SSF52540">
    <property type="entry name" value="P-loop containing nucleoside triphosphate hydrolases"/>
    <property type="match status" value="1"/>
</dbReference>
<dbReference type="PANTHER" id="PTHR47972">
    <property type="entry name" value="KINESIN-LIKE PROTEIN KLP-3"/>
    <property type="match status" value="1"/>
</dbReference>
<keyword evidence="5 6" id="KW-0505">Motor protein</keyword>
<organism evidence="10 11">
    <name type="scientific">Pythium oligandrum</name>
    <name type="common">Mycoparasitic fungus</name>
    <dbReference type="NCBI Taxonomy" id="41045"/>
    <lineage>
        <taxon>Eukaryota</taxon>
        <taxon>Sar</taxon>
        <taxon>Stramenopiles</taxon>
        <taxon>Oomycota</taxon>
        <taxon>Peronosporomycetes</taxon>
        <taxon>Pythiales</taxon>
        <taxon>Pythiaceae</taxon>
        <taxon>Pythium</taxon>
    </lineage>
</organism>
<gene>
    <name evidence="10" type="ORF">Poli38472_008443</name>
</gene>
<evidence type="ECO:0000313" key="11">
    <source>
        <dbReference type="Proteomes" id="UP000794436"/>
    </source>
</evidence>
<proteinExistence type="inferred from homology"/>
<evidence type="ECO:0000256" key="6">
    <source>
        <dbReference type="PROSITE-ProRule" id="PRU00283"/>
    </source>
</evidence>
<dbReference type="InterPro" id="IPR027417">
    <property type="entry name" value="P-loop_NTPase"/>
</dbReference>
<feature type="binding site" evidence="6">
    <location>
        <begin position="820"/>
        <end position="827"/>
    </location>
    <ligand>
        <name>ATP</name>
        <dbReference type="ChEBI" id="CHEBI:30616"/>
    </ligand>
</feature>
<sequence>MKRRQDVATAVADVPLPKRMATDTAEGAAPAVNRFGFGFRGALATKTSSATETTSNQTENEGVSSKAIVESEPVIREGARRTSHRDRSLPRPNARKSAGQVKLDNGIAPPTGAQSNGRLAMKRNTAPTGIRRASDSVSVLQSPVSSRHSSSRTLSKTDEASLILGKENNDPLVRSTESAMETIISTHLSSDRLAEFEALLQLRLKAKKFDAKARQEELQSHNRQMKAAIRTVCDSMKACATECGSFAKKVQTELHGYETRARRFQSHIAEKDLQITRLNQELDGLRRESEVVDKRNRDLTAENKDLLETRQRMNCVRTELETTILKLQDQLQQYQKDNEELRLEVRAHKATMSDRVQLYEEKKKELEQFYQRRDVEEEKKKESEIDRLQTRLTEVREELAAANQEKETYKRRLTSAEDDFHKERDRSMQIEREKCTLEAQYQSLESRLSSHASEVAEIKAKLKQKEEECSNLIVSTTEIQKLTAASSSKVEDEKRELSKKVELLQSQLREAERKEANSAASLRELQAQTEQLVNSKSGWVLKEKEFQEQLKERELQLQESSRQLSVEVGVRQMLESQMRELRTEHVAVNAQMEAVRVEMKRLQSTYDEAKSKWQAQGTVVEDRFKQEMAILHKQIERFQEEKVSLESEVKTLRERAANVRDEDLEELCQVKREVEVLRLRLKETSTQGSQSIAQKDRLIDELQERVRQGEKLRRTMHNTIQELRGNVRVFARTRPFLPSDGIDSRDAESLVPVVSCEYDGQTMKLRRQAKTSGGSDQDTYAFTFDKVFPPSSGQDNVFEEVSEFVQSALDGYHVCLFSYGQTGSGKTHTMQGSGNGQMRGIIPRAIEKVLSEAEAQKEHGWQYTMQVSFLEIYNESLKDLLAGREDSNKVLSIKKDAKGGVHVPDLTLISVQQMEQVEVLMERASRARSVACTDMNAQSSRSHSVFTLHLQGVNESEGIILDGKLNLVDLAGSERASRSNVSGDRLKETQAINKSLSCLADVFTAIGNKSAHIPFRNSKLTYLLQSSLSGDGKTLMMVNVSPTQESASETLCSLRFAQQVNKCELGKPKRQIKSKKEM</sequence>
<feature type="region of interest" description="Disordered" evidence="8">
    <location>
        <begin position="46"/>
        <end position="161"/>
    </location>
</feature>
<keyword evidence="3 6" id="KW-0547">Nucleotide-binding</keyword>
<evidence type="ECO:0000256" key="3">
    <source>
        <dbReference type="ARBA" id="ARBA00022741"/>
    </source>
</evidence>
<feature type="coiled-coil region" evidence="7">
    <location>
        <begin position="268"/>
        <end position="662"/>
    </location>
</feature>
<dbReference type="Proteomes" id="UP000794436">
    <property type="component" value="Unassembled WGS sequence"/>
</dbReference>
<evidence type="ECO:0000313" key="10">
    <source>
        <dbReference type="EMBL" id="TMW55795.1"/>
    </source>
</evidence>
<dbReference type="GO" id="GO:0007018">
    <property type="term" value="P:microtubule-based movement"/>
    <property type="evidence" value="ECO:0007669"/>
    <property type="project" value="InterPro"/>
</dbReference>
<dbReference type="GO" id="GO:0005874">
    <property type="term" value="C:microtubule"/>
    <property type="evidence" value="ECO:0007669"/>
    <property type="project" value="UniProtKB-KW"/>
</dbReference>
<feature type="domain" description="Kinesin motor" evidence="9">
    <location>
        <begin position="726"/>
        <end position="1063"/>
    </location>
</feature>
<feature type="compositionally biased region" description="Low complexity" evidence="8">
    <location>
        <begin position="46"/>
        <end position="55"/>
    </location>
</feature>
<dbReference type="EMBL" id="SPLM01000146">
    <property type="protein sequence ID" value="TMW55795.1"/>
    <property type="molecule type" value="Genomic_DNA"/>
</dbReference>
<dbReference type="InterPro" id="IPR036961">
    <property type="entry name" value="Kinesin_motor_dom_sf"/>
</dbReference>
<evidence type="ECO:0000256" key="8">
    <source>
        <dbReference type="SAM" id="MobiDB-lite"/>
    </source>
</evidence>
<dbReference type="GO" id="GO:0003777">
    <property type="term" value="F:microtubule motor activity"/>
    <property type="evidence" value="ECO:0007669"/>
    <property type="project" value="InterPro"/>
</dbReference>
<name>A0A8K1C3J0_PYTOL</name>
<dbReference type="InterPro" id="IPR019821">
    <property type="entry name" value="Kinesin_motor_CS"/>
</dbReference>
<evidence type="ECO:0000256" key="1">
    <source>
        <dbReference type="ARBA" id="ARBA00010899"/>
    </source>
</evidence>
<dbReference type="PROSITE" id="PS50067">
    <property type="entry name" value="KINESIN_MOTOR_2"/>
    <property type="match status" value="1"/>
</dbReference>
<keyword evidence="7" id="KW-0175">Coiled coil</keyword>
<evidence type="ECO:0000256" key="2">
    <source>
        <dbReference type="ARBA" id="ARBA00022701"/>
    </source>
</evidence>
<dbReference type="GO" id="GO:0008017">
    <property type="term" value="F:microtubule binding"/>
    <property type="evidence" value="ECO:0007669"/>
    <property type="project" value="InterPro"/>
</dbReference>
<dbReference type="PROSITE" id="PS00411">
    <property type="entry name" value="KINESIN_MOTOR_1"/>
    <property type="match status" value="1"/>
</dbReference>
<dbReference type="Gene3D" id="3.40.850.10">
    <property type="entry name" value="Kinesin motor domain"/>
    <property type="match status" value="1"/>
</dbReference>
<feature type="compositionally biased region" description="Low complexity" evidence="8">
    <location>
        <begin position="138"/>
        <end position="154"/>
    </location>
</feature>
<evidence type="ECO:0000256" key="5">
    <source>
        <dbReference type="ARBA" id="ARBA00023175"/>
    </source>
</evidence>
<evidence type="ECO:0000256" key="4">
    <source>
        <dbReference type="ARBA" id="ARBA00022840"/>
    </source>
</evidence>
<dbReference type="GO" id="GO:0005524">
    <property type="term" value="F:ATP binding"/>
    <property type="evidence" value="ECO:0007669"/>
    <property type="project" value="UniProtKB-UniRule"/>
</dbReference>
<dbReference type="InterPro" id="IPR027640">
    <property type="entry name" value="Kinesin-like_fam"/>
</dbReference>
<reference evidence="10" key="1">
    <citation type="submission" date="2019-03" db="EMBL/GenBank/DDBJ databases">
        <title>Long read genome sequence of the mycoparasitic Pythium oligandrum ATCC 38472 isolated from sugarbeet rhizosphere.</title>
        <authorList>
            <person name="Gaulin E."/>
        </authorList>
    </citation>
    <scope>NUCLEOTIDE SEQUENCE</scope>
    <source>
        <strain evidence="10">ATCC 38472_TT</strain>
    </source>
</reference>
<dbReference type="CDD" id="cd01366">
    <property type="entry name" value="KISc_C_terminal"/>
    <property type="match status" value="1"/>
</dbReference>
<dbReference type="InterPro" id="IPR001752">
    <property type="entry name" value="Kinesin_motor_dom"/>
</dbReference>
<evidence type="ECO:0000256" key="7">
    <source>
        <dbReference type="SAM" id="Coils"/>
    </source>
</evidence>
<keyword evidence="4 6" id="KW-0067">ATP-binding</keyword>
<accession>A0A8K1C3J0</accession>
<comment type="caution">
    <text evidence="10">The sequence shown here is derived from an EMBL/GenBank/DDBJ whole genome shotgun (WGS) entry which is preliminary data.</text>
</comment>
<keyword evidence="2" id="KW-0493">Microtubule</keyword>
<dbReference type="Pfam" id="PF00225">
    <property type="entry name" value="Kinesin"/>
    <property type="match status" value="1"/>
</dbReference>
<dbReference type="PANTHER" id="PTHR47972:SF45">
    <property type="entry name" value="PROTEIN CLARET SEGREGATIONAL"/>
    <property type="match status" value="1"/>
</dbReference>
<evidence type="ECO:0000259" key="9">
    <source>
        <dbReference type="PROSITE" id="PS50067"/>
    </source>
</evidence>
<dbReference type="AlphaFoldDB" id="A0A8K1C3J0"/>
<dbReference type="OrthoDB" id="3176171at2759"/>
<dbReference type="PRINTS" id="PR00380">
    <property type="entry name" value="KINESINHEAVY"/>
</dbReference>
<protein>
    <recommendedName>
        <fullName evidence="9">Kinesin motor domain-containing protein</fullName>
    </recommendedName>
</protein>